<dbReference type="RefSeq" id="WP_062929481.1">
    <property type="nucleotide sequence ID" value="NZ_CP015098.1"/>
</dbReference>
<organism evidence="1 2">
    <name type="scientific">Streptomyces qaidamensis</name>
    <dbReference type="NCBI Taxonomy" id="1783515"/>
    <lineage>
        <taxon>Bacteria</taxon>
        <taxon>Bacillati</taxon>
        <taxon>Actinomycetota</taxon>
        <taxon>Actinomycetes</taxon>
        <taxon>Kitasatosporales</taxon>
        <taxon>Streptomycetaceae</taxon>
        <taxon>Streptomyces</taxon>
        <taxon>Streptomyces aurantiacus group</taxon>
    </lineage>
</organism>
<gene>
    <name evidence="1" type="ORF">A4E84_29755</name>
</gene>
<protein>
    <recommendedName>
        <fullName evidence="3">Tail assembly chaperone</fullName>
    </recommendedName>
</protein>
<evidence type="ECO:0000313" key="2">
    <source>
        <dbReference type="Proteomes" id="UP000076096"/>
    </source>
</evidence>
<evidence type="ECO:0008006" key="3">
    <source>
        <dbReference type="Google" id="ProtNLM"/>
    </source>
</evidence>
<dbReference type="STRING" id="1783515.A4E84_29755"/>
<keyword evidence="2" id="KW-1185">Reference proteome</keyword>
<evidence type="ECO:0000313" key="1">
    <source>
        <dbReference type="EMBL" id="AMW13313.1"/>
    </source>
</evidence>
<accession>A0A143C7B3</accession>
<dbReference type="Proteomes" id="UP000076096">
    <property type="component" value="Chromosome"/>
</dbReference>
<proteinExistence type="predicted"/>
<name>A0A143C7B3_9ACTN</name>
<dbReference type="KEGG" id="stsi:A4E84_29755"/>
<sequence length="135" mass="15029">MAAARTPRASTARTKAVQYEDNVQEPEIIEISTGQRQAEEIERIPVFSIDGTVYTIPKIIPRWMTMRVLKEARAHGQEVASQMGIELILGEEALEALNACNEQGEVSDEQYDAILDKIQKRAFGQAAQQGKASKR</sequence>
<reference evidence="2" key="1">
    <citation type="submission" date="2016-04" db="EMBL/GenBank/DDBJ databases">
        <authorList>
            <person name="Zhang B."/>
        </authorList>
    </citation>
    <scope>NUCLEOTIDE SEQUENCE [LARGE SCALE GENOMIC DNA]</scope>
    <source>
        <strain evidence="2">S10</strain>
    </source>
</reference>
<dbReference type="EMBL" id="CP015098">
    <property type="protein sequence ID" value="AMW13313.1"/>
    <property type="molecule type" value="Genomic_DNA"/>
</dbReference>
<dbReference type="AlphaFoldDB" id="A0A143C7B3"/>